<dbReference type="PANTHER" id="PTHR42988">
    <property type="entry name" value="PHOSPHOHYDROLASE"/>
    <property type="match status" value="1"/>
</dbReference>
<organism evidence="6 7">
    <name type="scientific">Marinobacterium mangrovicola</name>
    <dbReference type="NCBI Taxonomy" id="1476959"/>
    <lineage>
        <taxon>Bacteria</taxon>
        <taxon>Pseudomonadati</taxon>
        <taxon>Pseudomonadota</taxon>
        <taxon>Gammaproteobacteria</taxon>
        <taxon>Oceanospirillales</taxon>
        <taxon>Oceanospirillaceae</taxon>
        <taxon>Marinobacterium</taxon>
    </lineage>
</organism>
<comment type="caution">
    <text evidence="6">The sequence shown here is derived from an EMBL/GenBank/DDBJ whole genome shotgun (WGS) entry which is preliminary data.</text>
</comment>
<comment type="similarity">
    <text evidence="4">Belongs to the cyclic nucleotide phosphodiesterase class-III family.</text>
</comment>
<evidence type="ECO:0000256" key="2">
    <source>
        <dbReference type="ARBA" id="ARBA00022801"/>
    </source>
</evidence>
<name>A0A4R1GKS8_9GAMM</name>
<dbReference type="RefSeq" id="WP_132295093.1">
    <property type="nucleotide sequence ID" value="NZ_SMFU01000010.1"/>
</dbReference>
<dbReference type="OrthoDB" id="9784378at2"/>
<keyword evidence="3" id="KW-0408">Iron</keyword>
<dbReference type="GO" id="GO:0004112">
    <property type="term" value="F:cyclic-nucleotide phosphodiesterase activity"/>
    <property type="evidence" value="ECO:0007669"/>
    <property type="project" value="InterPro"/>
</dbReference>
<evidence type="ECO:0000256" key="1">
    <source>
        <dbReference type="ARBA" id="ARBA00022723"/>
    </source>
</evidence>
<dbReference type="InterPro" id="IPR029052">
    <property type="entry name" value="Metallo-depent_PP-like"/>
</dbReference>
<sequence length="268" mass="29588">MAEARSDSIYLLQLTDCHLMPQPGQLFRHIDVDLQLAQVVDHLVANGQPIDHLLLTGDLVHHGGADAYLRLLDILAPLPGERHWIPGNHDEIDAMRAATSMPCGQEEVDLGYWRLLLLDSTSHPDGRGSGSLSEEELRWLQQRLAQSPERPVLIALHHNPLSTASDWQDQIMLANTAAFTELVQSAPQVKAVICGHLHQAQSRRIGQAQFWCSPSTSVQFRPAQADFLLETEGPDARPGYRWYRLDADGGIESGLERVGPVAQGSELG</sequence>
<evidence type="ECO:0000313" key="7">
    <source>
        <dbReference type="Proteomes" id="UP000294546"/>
    </source>
</evidence>
<evidence type="ECO:0000313" key="6">
    <source>
        <dbReference type="EMBL" id="TCK04952.1"/>
    </source>
</evidence>
<dbReference type="AlphaFoldDB" id="A0A4R1GKS8"/>
<reference evidence="6 7" key="1">
    <citation type="submission" date="2019-03" db="EMBL/GenBank/DDBJ databases">
        <title>Genomic Encyclopedia of Archaeal and Bacterial Type Strains, Phase II (KMG-II): from individual species to whole genera.</title>
        <authorList>
            <person name="Goeker M."/>
        </authorList>
    </citation>
    <scope>NUCLEOTIDE SEQUENCE [LARGE SCALE GENOMIC DNA]</scope>
    <source>
        <strain evidence="6 7">DSM 27697</strain>
    </source>
</reference>
<dbReference type="CDD" id="cd07402">
    <property type="entry name" value="MPP_GpdQ"/>
    <property type="match status" value="1"/>
</dbReference>
<dbReference type="GO" id="GO:0046872">
    <property type="term" value="F:metal ion binding"/>
    <property type="evidence" value="ECO:0007669"/>
    <property type="project" value="UniProtKB-KW"/>
</dbReference>
<evidence type="ECO:0000256" key="3">
    <source>
        <dbReference type="ARBA" id="ARBA00023004"/>
    </source>
</evidence>
<dbReference type="Proteomes" id="UP000294546">
    <property type="component" value="Unassembled WGS sequence"/>
</dbReference>
<protein>
    <submittedName>
        <fullName evidence="6">Icc protein</fullName>
    </submittedName>
</protein>
<feature type="domain" description="Calcineurin-like phosphoesterase" evidence="5">
    <location>
        <begin position="11"/>
        <end position="199"/>
    </location>
</feature>
<keyword evidence="1" id="KW-0479">Metal-binding</keyword>
<dbReference type="InterPro" id="IPR026575">
    <property type="entry name" value="GpdQ/CpdA-like"/>
</dbReference>
<dbReference type="InterPro" id="IPR004843">
    <property type="entry name" value="Calcineurin-like_PHP"/>
</dbReference>
<dbReference type="InterPro" id="IPR050884">
    <property type="entry name" value="CNP_phosphodiesterase-III"/>
</dbReference>
<proteinExistence type="inferred from homology"/>
<dbReference type="PANTHER" id="PTHR42988:SF2">
    <property type="entry name" value="CYCLIC NUCLEOTIDE PHOSPHODIESTERASE CBUA0032-RELATED"/>
    <property type="match status" value="1"/>
</dbReference>
<dbReference type="SUPFAM" id="SSF56300">
    <property type="entry name" value="Metallo-dependent phosphatases"/>
    <property type="match status" value="1"/>
</dbReference>
<dbReference type="Pfam" id="PF00149">
    <property type="entry name" value="Metallophos"/>
    <property type="match status" value="1"/>
</dbReference>
<dbReference type="Gene3D" id="3.60.21.10">
    <property type="match status" value="1"/>
</dbReference>
<gene>
    <name evidence="6" type="ORF">CLV83_3402</name>
</gene>
<evidence type="ECO:0000256" key="4">
    <source>
        <dbReference type="ARBA" id="ARBA00025742"/>
    </source>
</evidence>
<keyword evidence="7" id="KW-1185">Reference proteome</keyword>
<accession>A0A4R1GKS8</accession>
<dbReference type="EMBL" id="SMFU01000010">
    <property type="protein sequence ID" value="TCK04952.1"/>
    <property type="molecule type" value="Genomic_DNA"/>
</dbReference>
<evidence type="ECO:0000259" key="5">
    <source>
        <dbReference type="Pfam" id="PF00149"/>
    </source>
</evidence>
<keyword evidence="2" id="KW-0378">Hydrolase</keyword>